<evidence type="ECO:0000313" key="5">
    <source>
        <dbReference type="Proteomes" id="UP000281708"/>
    </source>
</evidence>
<dbReference type="RefSeq" id="WP_121806832.1">
    <property type="nucleotide sequence ID" value="NZ_RDBE01000009.1"/>
</dbReference>
<dbReference type="InterPro" id="IPR025326">
    <property type="entry name" value="DUF4232"/>
</dbReference>
<sequence>MRHMLLGTSVALVLAGTLTACGGSGDSSGDSSASATVTETVTPSATASATPTPTASATPTATPTPSATTSSAPAVAGCLTRNLTVTVTDGEGAAGSTYSQLVLTNKGSTPCVTGGFGGVSYVQGESNRQVGAPAQRSGGKVVQLTLQPGGKAVAQLRETDAANYPANRCKLTDTDGLKVFPPNETHPAYVQHPSQACANTAIKTLTISPYKAG</sequence>
<dbReference type="PROSITE" id="PS51257">
    <property type="entry name" value="PROKAR_LIPOPROTEIN"/>
    <property type="match status" value="1"/>
</dbReference>
<accession>A0A3L8NZA3</accession>
<evidence type="ECO:0000256" key="1">
    <source>
        <dbReference type="SAM" id="MobiDB-lite"/>
    </source>
</evidence>
<keyword evidence="2" id="KW-0732">Signal</keyword>
<evidence type="ECO:0000313" key="4">
    <source>
        <dbReference type="EMBL" id="RLV48510.1"/>
    </source>
</evidence>
<organism evidence="4 5">
    <name type="scientific">Nocardioides mangrovicus</name>
    <dbReference type="NCBI Taxonomy" id="2478913"/>
    <lineage>
        <taxon>Bacteria</taxon>
        <taxon>Bacillati</taxon>
        <taxon>Actinomycetota</taxon>
        <taxon>Actinomycetes</taxon>
        <taxon>Propionibacteriales</taxon>
        <taxon>Nocardioidaceae</taxon>
        <taxon>Nocardioides</taxon>
    </lineage>
</organism>
<evidence type="ECO:0000256" key="2">
    <source>
        <dbReference type="SAM" id="SignalP"/>
    </source>
</evidence>
<feature type="signal peptide" evidence="2">
    <location>
        <begin position="1"/>
        <end position="20"/>
    </location>
</feature>
<dbReference type="OrthoDB" id="3268346at2"/>
<dbReference type="Pfam" id="PF14016">
    <property type="entry name" value="DUF4232"/>
    <property type="match status" value="1"/>
</dbReference>
<proteinExistence type="predicted"/>
<keyword evidence="5" id="KW-1185">Reference proteome</keyword>
<feature type="region of interest" description="Disordered" evidence="1">
    <location>
        <begin position="25"/>
        <end position="73"/>
    </location>
</feature>
<feature type="domain" description="DUF4232" evidence="3">
    <location>
        <begin position="78"/>
        <end position="209"/>
    </location>
</feature>
<feature type="compositionally biased region" description="Low complexity" evidence="1">
    <location>
        <begin position="27"/>
        <end position="73"/>
    </location>
</feature>
<dbReference type="EMBL" id="RDBE01000009">
    <property type="protein sequence ID" value="RLV48510.1"/>
    <property type="molecule type" value="Genomic_DNA"/>
</dbReference>
<dbReference type="Proteomes" id="UP000281708">
    <property type="component" value="Unassembled WGS sequence"/>
</dbReference>
<reference evidence="4 5" key="1">
    <citation type="submission" date="2018-10" db="EMBL/GenBank/DDBJ databases">
        <title>Marmoricola sp. 4Q3S-7 whole genome shotgun sequence.</title>
        <authorList>
            <person name="Li F."/>
        </authorList>
    </citation>
    <scope>NUCLEOTIDE SEQUENCE [LARGE SCALE GENOMIC DNA]</scope>
    <source>
        <strain evidence="4 5">4Q3S-7</strain>
    </source>
</reference>
<name>A0A3L8NZA3_9ACTN</name>
<gene>
    <name evidence="4" type="ORF">D9V37_14135</name>
</gene>
<comment type="caution">
    <text evidence="4">The sequence shown here is derived from an EMBL/GenBank/DDBJ whole genome shotgun (WGS) entry which is preliminary data.</text>
</comment>
<evidence type="ECO:0000259" key="3">
    <source>
        <dbReference type="Pfam" id="PF14016"/>
    </source>
</evidence>
<protein>
    <submittedName>
        <fullName evidence="4">DUF4232 domain-containing protein</fullName>
    </submittedName>
</protein>
<feature type="chain" id="PRO_5039231951" evidence="2">
    <location>
        <begin position="21"/>
        <end position="213"/>
    </location>
</feature>
<dbReference type="AlphaFoldDB" id="A0A3L8NZA3"/>